<accession>A0A1R3SU48</accession>
<keyword evidence="2" id="KW-0677">Repeat</keyword>
<feature type="chain" id="PRO_5010218202" evidence="3">
    <location>
        <begin position="26"/>
        <end position="342"/>
    </location>
</feature>
<keyword evidence="5" id="KW-1185">Reference proteome</keyword>
<dbReference type="InterPro" id="IPR011043">
    <property type="entry name" value="Gal_Oxase/kelch_b-propeller"/>
</dbReference>
<evidence type="ECO:0000256" key="2">
    <source>
        <dbReference type="ARBA" id="ARBA00022737"/>
    </source>
</evidence>
<evidence type="ECO:0000313" key="5">
    <source>
        <dbReference type="Proteomes" id="UP000187464"/>
    </source>
</evidence>
<dbReference type="PANTHER" id="PTHR24412">
    <property type="entry name" value="KELCH PROTEIN"/>
    <property type="match status" value="1"/>
</dbReference>
<dbReference type="SUPFAM" id="SSF50965">
    <property type="entry name" value="Galactose oxidase, central domain"/>
    <property type="match status" value="1"/>
</dbReference>
<dbReference type="Gene3D" id="2.120.10.80">
    <property type="entry name" value="Kelch-type beta propeller"/>
    <property type="match status" value="2"/>
</dbReference>
<evidence type="ECO:0000256" key="1">
    <source>
        <dbReference type="ARBA" id="ARBA00022441"/>
    </source>
</evidence>
<dbReference type="EMBL" id="LT605205">
    <property type="protein sequence ID" value="SCD19856.1"/>
    <property type="molecule type" value="Genomic_DNA"/>
</dbReference>
<dbReference type="AlphaFoldDB" id="A0A1R3SU48"/>
<evidence type="ECO:0000313" key="4">
    <source>
        <dbReference type="EMBL" id="SCD19856.1"/>
    </source>
</evidence>
<dbReference type="KEGG" id="psac:PSM36_1031"/>
<proteinExistence type="predicted"/>
<dbReference type="SUPFAM" id="SSF117281">
    <property type="entry name" value="Kelch motif"/>
    <property type="match status" value="1"/>
</dbReference>
<organism evidence="4 5">
    <name type="scientific">Proteiniphilum saccharofermentans</name>
    <dbReference type="NCBI Taxonomy" id="1642647"/>
    <lineage>
        <taxon>Bacteria</taxon>
        <taxon>Pseudomonadati</taxon>
        <taxon>Bacteroidota</taxon>
        <taxon>Bacteroidia</taxon>
        <taxon>Bacteroidales</taxon>
        <taxon>Dysgonomonadaceae</taxon>
        <taxon>Proteiniphilum</taxon>
    </lineage>
</organism>
<keyword evidence="1" id="KW-0880">Kelch repeat</keyword>
<dbReference type="InterPro" id="IPR006652">
    <property type="entry name" value="Kelch_1"/>
</dbReference>
<dbReference type="Proteomes" id="UP000187464">
    <property type="component" value="Chromosome I"/>
</dbReference>
<dbReference type="Pfam" id="PF01344">
    <property type="entry name" value="Kelch_1"/>
    <property type="match status" value="2"/>
</dbReference>
<name>A0A1R3SU48_9BACT</name>
<dbReference type="STRING" id="1642647.PSM36_1031"/>
<reference evidence="5" key="1">
    <citation type="submission" date="2016-08" db="EMBL/GenBank/DDBJ databases">
        <authorList>
            <person name="Wibberg D."/>
        </authorList>
    </citation>
    <scope>NUCLEOTIDE SEQUENCE [LARGE SCALE GENOMIC DNA]</scope>
</reference>
<dbReference type="PANTHER" id="PTHR24412:SF489">
    <property type="entry name" value="RING FINGER DOMAIN AND KELCH REPEAT-CONTAINING PROTEIN DDB_G0271372"/>
    <property type="match status" value="1"/>
</dbReference>
<protein>
    <submittedName>
        <fullName evidence="4">N-acetylneuraminic acid mutarotase</fullName>
    </submittedName>
</protein>
<dbReference type="InterPro" id="IPR015915">
    <property type="entry name" value="Kelch-typ_b-propeller"/>
</dbReference>
<sequence>MNDRTKLLMGLSLSLFSLFCFFSCSDDSDSDLVGNWIKRSDFGGPIRGFASSFVIGRKAYVVGGYTSKKRRLNDIWEYNIDQGYWTQKADFPGTARNAAFAFASEDKGYYGTGTDATNNYGDFWEFDPDNNQWTQKADFPGGARYGVTAFYLNGIGYAGTGLGTNYYMDFYKYDPATDTWETGVSIQGSKRANATNFIIDNKAYVVGGGNSSGYVTDFWMFDPDTQTWEEKAQIGDKTDDDFDDDYTTITRLNTVSFVINGLGYLATGETGSLNSYTWEYNPVTDRWTERTSFEGTARTGAVGFSIDNRGFVLTGVGSTSSTDLYFDDMWEFKPRDEYNEYD</sequence>
<evidence type="ECO:0000256" key="3">
    <source>
        <dbReference type="SAM" id="SignalP"/>
    </source>
</evidence>
<feature type="signal peptide" evidence="3">
    <location>
        <begin position="1"/>
        <end position="25"/>
    </location>
</feature>
<dbReference type="RefSeq" id="WP_232001519.1">
    <property type="nucleotide sequence ID" value="NZ_LT605205.1"/>
</dbReference>
<gene>
    <name evidence="4" type="ORF">PSM36_1031</name>
</gene>
<keyword evidence="3" id="KW-0732">Signal</keyword>